<reference evidence="1 2" key="1">
    <citation type="submission" date="2017-06" db="EMBL/GenBank/DDBJ databases">
        <authorList>
            <person name="Kim H.J."/>
            <person name="Triplett B.A."/>
        </authorList>
    </citation>
    <scope>NUCLEOTIDE SEQUENCE [LARGE SCALE GENOMIC DNA]</scope>
    <source>
        <strain evidence="1 2">SCA</strain>
    </source>
</reference>
<evidence type="ECO:0000313" key="2">
    <source>
        <dbReference type="Proteomes" id="UP000198304"/>
    </source>
</evidence>
<keyword evidence="2" id="KW-1185">Reference proteome</keyword>
<dbReference type="OrthoDB" id="9799748at2"/>
<dbReference type="InterPro" id="IPR036390">
    <property type="entry name" value="WH_DNA-bd_sf"/>
</dbReference>
<dbReference type="InterPro" id="IPR036388">
    <property type="entry name" value="WH-like_DNA-bd_sf"/>
</dbReference>
<dbReference type="SUPFAM" id="SSF46785">
    <property type="entry name" value="Winged helix' DNA-binding domain"/>
    <property type="match status" value="1"/>
</dbReference>
<proteinExistence type="predicted"/>
<gene>
    <name evidence="1" type="ORF">SAMN05446037_10544</name>
</gene>
<protein>
    <submittedName>
        <fullName evidence="1">Helix-turn-helix domain-containing protein</fullName>
    </submittedName>
</protein>
<sequence>MNNKSLLIERVYKLELTQRATLVAFYLINRADQENTCFPGVKTIANECHMSTRTVQRALNDLEESGFLKRESRFHEMGGQRSNMYYLQIGEMNDLEDDEDRGVAYSEASSQGVVQDDELNKMDNVGSDKTTECAYNSKFDYLESVEKIDFSIYIGNNVASLPVSRGLCQRDGP</sequence>
<dbReference type="Proteomes" id="UP000198304">
    <property type="component" value="Unassembled WGS sequence"/>
</dbReference>
<dbReference type="AlphaFoldDB" id="A0A239KU69"/>
<evidence type="ECO:0000313" key="1">
    <source>
        <dbReference type="EMBL" id="SNT21615.1"/>
    </source>
</evidence>
<dbReference type="Gene3D" id="1.10.10.10">
    <property type="entry name" value="Winged helix-like DNA-binding domain superfamily/Winged helix DNA-binding domain"/>
    <property type="match status" value="1"/>
</dbReference>
<name>A0A239KU69_9FIRM</name>
<accession>A0A239KU69</accession>
<dbReference type="EMBL" id="FZOJ01000054">
    <property type="protein sequence ID" value="SNT21615.1"/>
    <property type="molecule type" value="Genomic_DNA"/>
</dbReference>
<organism evidence="1 2">
    <name type="scientific">Anaerovirgula multivorans</name>
    <dbReference type="NCBI Taxonomy" id="312168"/>
    <lineage>
        <taxon>Bacteria</taxon>
        <taxon>Bacillati</taxon>
        <taxon>Bacillota</taxon>
        <taxon>Clostridia</taxon>
        <taxon>Peptostreptococcales</taxon>
        <taxon>Natronincolaceae</taxon>
        <taxon>Anaerovirgula</taxon>
    </lineage>
</organism>
<dbReference type="Pfam" id="PF13730">
    <property type="entry name" value="HTH_36"/>
    <property type="match status" value="1"/>
</dbReference>
<dbReference type="RefSeq" id="WP_089285460.1">
    <property type="nucleotide sequence ID" value="NZ_FZOJ01000054.1"/>
</dbReference>